<feature type="site" description="Important for substrate specificity" evidence="9">
    <location>
        <position position="14"/>
    </location>
</feature>
<dbReference type="EC" id="3.6.1.-" evidence="9"/>
<dbReference type="PANTHER" id="PTHR43213">
    <property type="entry name" value="BIFUNCTIONAL DTTP/UTP PYROPHOSPHATASE/METHYLTRANSFERASE PROTEIN-RELATED"/>
    <property type="match status" value="1"/>
</dbReference>
<feature type="site" description="Important for substrate specificity" evidence="9">
    <location>
        <position position="72"/>
    </location>
</feature>
<dbReference type="HAMAP" id="MF_00528">
    <property type="entry name" value="Maf"/>
    <property type="match status" value="1"/>
</dbReference>
<name>A0A0S2TDZ3_9GAMM</name>
<evidence type="ECO:0000256" key="1">
    <source>
        <dbReference type="ARBA" id="ARBA00004496"/>
    </source>
</evidence>
<accession>A0A0S2TDZ3</accession>
<evidence type="ECO:0000256" key="6">
    <source>
        <dbReference type="ARBA" id="ARBA00053369"/>
    </source>
</evidence>
<dbReference type="CDD" id="cd00555">
    <property type="entry name" value="Maf"/>
    <property type="match status" value="1"/>
</dbReference>
<comment type="function">
    <text evidence="6 9">Nucleoside triphosphate pyrophosphatase that hydrolyzes 7-methyl-GTP (m(7)GTP). May have a dual role in cell division arrest and in preventing the incorporation of modified nucleotides into cellular nucleic acids.</text>
</comment>
<comment type="subcellular location">
    <subcellularLocation>
        <location evidence="1 9">Cytoplasm</location>
    </subcellularLocation>
</comment>
<evidence type="ECO:0000256" key="8">
    <source>
        <dbReference type="ARBA" id="ARBA00068163"/>
    </source>
</evidence>
<comment type="catalytic activity">
    <reaction evidence="5 9">
        <text>N(7)-methyl-GTP + H2O = N(7)-methyl-GMP + diphosphate + H(+)</text>
        <dbReference type="Rhea" id="RHEA:58744"/>
        <dbReference type="ChEBI" id="CHEBI:15377"/>
        <dbReference type="ChEBI" id="CHEBI:15378"/>
        <dbReference type="ChEBI" id="CHEBI:33019"/>
        <dbReference type="ChEBI" id="CHEBI:58285"/>
        <dbReference type="ChEBI" id="CHEBI:87133"/>
    </reaction>
</comment>
<proteinExistence type="inferred from homology"/>
<dbReference type="Gene3D" id="3.90.950.10">
    <property type="match status" value="1"/>
</dbReference>
<feature type="site" description="Important for substrate specificity" evidence="9">
    <location>
        <position position="156"/>
    </location>
</feature>
<reference evidence="10" key="1">
    <citation type="submission" date="2015-10" db="EMBL/GenBank/DDBJ databases">
        <title>Description of Candidatus Tenderia electrophaga gen. nov, sp. nov., an Uncultivated Electroautotroph from a Biocathode Enrichment.</title>
        <authorList>
            <person name="Eddie B.J."/>
            <person name="Malanoski A.P."/>
            <person name="Wang Z."/>
            <person name="Hall R.J."/>
            <person name="Oh S.D."/>
            <person name="Heiner C."/>
            <person name="Lin B."/>
            <person name="Strycharz-Glaven S.M."/>
        </authorList>
    </citation>
    <scope>NUCLEOTIDE SEQUENCE [LARGE SCALE GENOMIC DNA]</scope>
    <source>
        <strain evidence="10">NRL1</strain>
    </source>
</reference>
<dbReference type="PIRSF" id="PIRSF006305">
    <property type="entry name" value="Maf"/>
    <property type="match status" value="1"/>
</dbReference>
<comment type="cofactor">
    <cofactor evidence="9">
        <name>a divalent metal cation</name>
        <dbReference type="ChEBI" id="CHEBI:60240"/>
    </cofactor>
</comment>
<dbReference type="Proteomes" id="UP000055136">
    <property type="component" value="Chromosome"/>
</dbReference>
<evidence type="ECO:0000256" key="9">
    <source>
        <dbReference type="HAMAP-Rule" id="MF_00528"/>
    </source>
</evidence>
<gene>
    <name evidence="10" type="ORF">Tel_09505</name>
</gene>
<comment type="similarity">
    <text evidence="7 9">Belongs to the Maf family. YceF subfamily.</text>
</comment>
<dbReference type="EMBL" id="CP013099">
    <property type="protein sequence ID" value="ALP53369.1"/>
    <property type="molecule type" value="Genomic_DNA"/>
</dbReference>
<dbReference type="AlphaFoldDB" id="A0A0S2TDZ3"/>
<dbReference type="GO" id="GO:0005737">
    <property type="term" value="C:cytoplasm"/>
    <property type="evidence" value="ECO:0007669"/>
    <property type="project" value="UniProtKB-SubCell"/>
</dbReference>
<dbReference type="InterPro" id="IPR003697">
    <property type="entry name" value="Maf-like"/>
</dbReference>
<dbReference type="KEGG" id="tee:Tel_09505"/>
<evidence type="ECO:0000256" key="2">
    <source>
        <dbReference type="ARBA" id="ARBA00022490"/>
    </source>
</evidence>
<dbReference type="GO" id="GO:0009117">
    <property type="term" value="P:nucleotide metabolic process"/>
    <property type="evidence" value="ECO:0007669"/>
    <property type="project" value="UniProtKB-KW"/>
</dbReference>
<organism evidence="10 11">
    <name type="scientific">Candidatus Tenderia electrophaga</name>
    <dbReference type="NCBI Taxonomy" id="1748243"/>
    <lineage>
        <taxon>Bacteria</taxon>
        <taxon>Pseudomonadati</taxon>
        <taxon>Pseudomonadota</taxon>
        <taxon>Gammaproteobacteria</taxon>
        <taxon>Candidatus Tenderiales</taxon>
        <taxon>Candidatus Tenderiaceae</taxon>
        <taxon>Candidatus Tenderia</taxon>
    </lineage>
</organism>
<dbReference type="InterPro" id="IPR029001">
    <property type="entry name" value="ITPase-like_fam"/>
</dbReference>
<dbReference type="PANTHER" id="PTHR43213:SF10">
    <property type="entry name" value="7-METHYL-GTP PYROPHOSPHATASE"/>
    <property type="match status" value="1"/>
</dbReference>
<evidence type="ECO:0000313" key="10">
    <source>
        <dbReference type="EMBL" id="ALP53369.1"/>
    </source>
</evidence>
<sequence length="194" mass="21010">MVKKPLILASSSPYRRELLLKLGVDFACVAPDIDETPRPHESPEHLVARLALEKARAVARCNRDALIIASDQVALLGGRILGKPGTHAAARQQLAAASGNTVLFLTSLVLLDAATDKFQSAVVPFSVHFRSLAESEIEGYLHKEQPYNCVGAFKSEGLGITLFERLEGDDPNTLVGLPLIQLTRMLAQAGVRLY</sequence>
<keyword evidence="11" id="KW-1185">Reference proteome</keyword>
<keyword evidence="3 9" id="KW-0378">Hydrolase</keyword>
<keyword evidence="4 9" id="KW-0546">Nucleotide metabolism</keyword>
<dbReference type="SUPFAM" id="SSF52972">
    <property type="entry name" value="ITPase-like"/>
    <property type="match status" value="1"/>
</dbReference>
<evidence type="ECO:0000313" key="11">
    <source>
        <dbReference type="Proteomes" id="UP000055136"/>
    </source>
</evidence>
<dbReference type="NCBIfam" id="TIGR00172">
    <property type="entry name" value="maf"/>
    <property type="match status" value="1"/>
</dbReference>
<feature type="active site" description="Proton acceptor" evidence="9">
    <location>
        <position position="71"/>
    </location>
</feature>
<evidence type="ECO:0000256" key="4">
    <source>
        <dbReference type="ARBA" id="ARBA00023080"/>
    </source>
</evidence>
<comment type="caution">
    <text evidence="9">Lacks conserved residue(s) required for the propagation of feature annotation.</text>
</comment>
<dbReference type="FunFam" id="3.90.950.10:FF:000005">
    <property type="entry name" value="7-methyl-GTP pyrophosphatase"/>
    <property type="match status" value="1"/>
</dbReference>
<evidence type="ECO:0000256" key="5">
    <source>
        <dbReference type="ARBA" id="ARBA00050213"/>
    </source>
</evidence>
<protein>
    <recommendedName>
        <fullName evidence="8 9">7-methyl-GTP pyrophosphatase</fullName>
        <shortName evidence="9">m(7)GTP pyrophosphatase</shortName>
        <ecNumber evidence="9">3.6.1.-</ecNumber>
    </recommendedName>
</protein>
<dbReference type="GO" id="GO:0047429">
    <property type="term" value="F:nucleoside triphosphate diphosphatase activity"/>
    <property type="evidence" value="ECO:0007669"/>
    <property type="project" value="InterPro"/>
</dbReference>
<evidence type="ECO:0000256" key="7">
    <source>
        <dbReference type="ARBA" id="ARBA00060749"/>
    </source>
</evidence>
<dbReference type="Pfam" id="PF02545">
    <property type="entry name" value="Maf"/>
    <property type="match status" value="1"/>
</dbReference>
<dbReference type="STRING" id="1748243.Tel_09505"/>
<keyword evidence="2 9" id="KW-0963">Cytoplasm</keyword>
<evidence type="ECO:0000256" key="3">
    <source>
        <dbReference type="ARBA" id="ARBA00022801"/>
    </source>
</evidence>